<dbReference type="Gene3D" id="3.40.50.1460">
    <property type="match status" value="1"/>
</dbReference>
<dbReference type="InterPro" id="IPR029030">
    <property type="entry name" value="Caspase-like_dom_sf"/>
</dbReference>
<dbReference type="EMBL" id="FRDI01000015">
    <property type="protein sequence ID" value="SHN71463.1"/>
    <property type="molecule type" value="Genomic_DNA"/>
</dbReference>
<dbReference type="InterPro" id="IPR011600">
    <property type="entry name" value="Pept_C14_caspase"/>
</dbReference>
<organism evidence="2 3">
    <name type="scientific">Desulfovibrio litoralis DSM 11393</name>
    <dbReference type="NCBI Taxonomy" id="1121455"/>
    <lineage>
        <taxon>Bacteria</taxon>
        <taxon>Pseudomonadati</taxon>
        <taxon>Thermodesulfobacteriota</taxon>
        <taxon>Desulfovibrionia</taxon>
        <taxon>Desulfovibrionales</taxon>
        <taxon>Desulfovibrionaceae</taxon>
        <taxon>Desulfovibrio</taxon>
    </lineage>
</organism>
<evidence type="ECO:0000259" key="1">
    <source>
        <dbReference type="Pfam" id="PF00656"/>
    </source>
</evidence>
<keyword evidence="3" id="KW-1185">Reference proteome</keyword>
<dbReference type="STRING" id="1121455.SAMN02745728_02191"/>
<dbReference type="SUPFAM" id="SSF52129">
    <property type="entry name" value="Caspase-like"/>
    <property type="match status" value="1"/>
</dbReference>
<dbReference type="RefSeq" id="WP_072697867.1">
    <property type="nucleotide sequence ID" value="NZ_FRDI01000015.1"/>
</dbReference>
<reference evidence="2 3" key="1">
    <citation type="submission" date="2016-12" db="EMBL/GenBank/DDBJ databases">
        <authorList>
            <person name="Song W.-J."/>
            <person name="Kurnit D.M."/>
        </authorList>
    </citation>
    <scope>NUCLEOTIDE SEQUENCE [LARGE SCALE GENOMIC DNA]</scope>
    <source>
        <strain evidence="2 3">DSM 11393</strain>
    </source>
</reference>
<accession>A0A1M7TLF9</accession>
<protein>
    <submittedName>
        <fullName evidence="2">Caspase domain-containing protein</fullName>
    </submittedName>
</protein>
<dbReference type="GO" id="GO:0004197">
    <property type="term" value="F:cysteine-type endopeptidase activity"/>
    <property type="evidence" value="ECO:0007669"/>
    <property type="project" value="InterPro"/>
</dbReference>
<gene>
    <name evidence="2" type="ORF">SAMN02745728_02191</name>
</gene>
<dbReference type="GO" id="GO:0006508">
    <property type="term" value="P:proteolysis"/>
    <property type="evidence" value="ECO:0007669"/>
    <property type="project" value="InterPro"/>
</dbReference>
<evidence type="ECO:0000313" key="3">
    <source>
        <dbReference type="Proteomes" id="UP000186469"/>
    </source>
</evidence>
<dbReference type="Pfam" id="PF00656">
    <property type="entry name" value="Peptidase_C14"/>
    <property type="match status" value="1"/>
</dbReference>
<evidence type="ECO:0000313" key="2">
    <source>
        <dbReference type="EMBL" id="SHN71463.1"/>
    </source>
</evidence>
<feature type="domain" description="Peptidase C14 caspase" evidence="1">
    <location>
        <begin position="2"/>
        <end position="215"/>
    </location>
</feature>
<proteinExistence type="predicted"/>
<dbReference type="AlphaFoldDB" id="A0A1M7TLF9"/>
<name>A0A1M7TLF9_9BACT</name>
<dbReference type="Proteomes" id="UP000186469">
    <property type="component" value="Unassembled WGS sequence"/>
</dbReference>
<sequence length="489" mass="56961">MNIAILIGINNYKNIDPLPACSNDLSAVQGLFEKLEKYDDILTLDDSISCFDAKQKIINFIEKHKSNTIDEFTLYYSGHGNHDGNVFYYLWADYSESSQNQTSISNSEIDSYIRTLNPEMTFKFIDACQSGSSYIKDNSNYRTLFDREKSNFKKCYFFFSSLSTQSSFASQKISHFTEEFLRFFDKPKDTKVRYRDIKDFLSDRFLPNAKQTPYFIEQADNTEFFCTINDSVATFVQSLPFYRQESDIVEPSSNTMGLIENIKNDAKRFCTKDEADTILKKIYDICISTNKPSNIESLFQIEVATYNEYTELPLINDISKWVSDQEGANLFISIEQTKEPKTFIEKKHTFNIFAFDPFAPRTKQLDDYTEVTRYVDVVTYMAPSCKQQYAYISITFTPQFPNINGFHIYIAIMLSQLDLAIFTGLVNRNRKNWEVFTDDLTKFSWSASKKNIRELIKDDDFFNSFMTKFYQQILDSVKGNFSLNAKEKQ</sequence>